<dbReference type="RefSeq" id="WP_207682725.1">
    <property type="nucleotide sequence ID" value="NZ_CP061800.1"/>
</dbReference>
<sequence length="230" mass="26178">MNRISKFISILAQIEKNASEMVKSESENAFYALAVFFESDRLCFIRFVTDEINPYESYCHNSEQFVCLPENPEMSGFESESPGFETGEHSLNLSPSGICFQSFPRSLEGYDNEEFSARQSYAADVNFRISYFPKTSENTVFSGFQITEKLRCPCENSSGIGDILIFSDSDDNTYVISLQPQKPQIPDKFTVGDNGFYPLFSEQPDKPFRQILPLSGIRMAFFSAVRIIFF</sequence>
<accession>A0A975BLI2</accession>
<evidence type="ECO:0000313" key="2">
    <source>
        <dbReference type="Proteomes" id="UP000663722"/>
    </source>
</evidence>
<dbReference type="Proteomes" id="UP000663722">
    <property type="component" value="Chromosome"/>
</dbReference>
<protein>
    <submittedName>
        <fullName evidence="1">Uncharacterized protein</fullName>
    </submittedName>
</protein>
<dbReference type="EMBL" id="CP061800">
    <property type="protein sequence ID" value="QTA87606.1"/>
    <property type="molecule type" value="Genomic_DNA"/>
</dbReference>
<organism evidence="1 2">
    <name type="scientific">Desulfonema magnum</name>
    <dbReference type="NCBI Taxonomy" id="45655"/>
    <lineage>
        <taxon>Bacteria</taxon>
        <taxon>Pseudomonadati</taxon>
        <taxon>Thermodesulfobacteriota</taxon>
        <taxon>Desulfobacteria</taxon>
        <taxon>Desulfobacterales</taxon>
        <taxon>Desulfococcaceae</taxon>
        <taxon>Desulfonema</taxon>
    </lineage>
</organism>
<gene>
    <name evidence="1" type="ORF">dnm_036390</name>
</gene>
<keyword evidence="2" id="KW-1185">Reference proteome</keyword>
<reference evidence="1" key="1">
    <citation type="journal article" date="2021" name="Microb. Physiol.">
        <title>Proteogenomic Insights into the Physiology of Marine, Sulfate-Reducing, Filamentous Desulfonema limicola and Desulfonema magnum.</title>
        <authorList>
            <person name="Schnaars V."/>
            <person name="Wohlbrand L."/>
            <person name="Scheve S."/>
            <person name="Hinrichs C."/>
            <person name="Reinhardt R."/>
            <person name="Rabus R."/>
        </authorList>
    </citation>
    <scope>NUCLEOTIDE SEQUENCE</scope>
    <source>
        <strain evidence="1">4be13</strain>
    </source>
</reference>
<dbReference type="AlphaFoldDB" id="A0A975BLI2"/>
<proteinExistence type="predicted"/>
<name>A0A975BLI2_9BACT</name>
<evidence type="ECO:0000313" key="1">
    <source>
        <dbReference type="EMBL" id="QTA87606.1"/>
    </source>
</evidence>
<dbReference type="KEGG" id="dmm:dnm_036390"/>